<dbReference type="AlphaFoldDB" id="A0AAN7WQ88"/>
<protein>
    <submittedName>
        <fullName evidence="3">Uncharacterized protein</fullName>
    </submittedName>
</protein>
<name>A0AAN7WQ88_9PEZI</name>
<feature type="chain" id="PRO_5043033349" evidence="2">
    <location>
        <begin position="22"/>
        <end position="377"/>
    </location>
</feature>
<organism evidence="3 4">
    <name type="scientific">Elasticomyces elasticus</name>
    <dbReference type="NCBI Taxonomy" id="574655"/>
    <lineage>
        <taxon>Eukaryota</taxon>
        <taxon>Fungi</taxon>
        <taxon>Dikarya</taxon>
        <taxon>Ascomycota</taxon>
        <taxon>Pezizomycotina</taxon>
        <taxon>Dothideomycetes</taxon>
        <taxon>Dothideomycetidae</taxon>
        <taxon>Mycosphaerellales</taxon>
        <taxon>Teratosphaeriaceae</taxon>
        <taxon>Elasticomyces</taxon>
    </lineage>
</organism>
<proteinExistence type="predicted"/>
<accession>A0AAN7WQ88</accession>
<dbReference type="EMBL" id="JAVRQU010000002">
    <property type="protein sequence ID" value="KAK5706207.1"/>
    <property type="molecule type" value="Genomic_DNA"/>
</dbReference>
<feature type="signal peptide" evidence="2">
    <location>
        <begin position="1"/>
        <end position="21"/>
    </location>
</feature>
<sequence>MARLLTAVALSAGFLAYTTYAQEDYTCDQPNPCVSYGIDIQGGGEYFQNVTSNDNVTFVSVFEGCQPDVANNLLVDPNGDELQCSDTLSFLAWRVLLLKSSDLASTPILNVTSTQSSTSIITQTSLVTSPAKTIKPTTTLFPRRVTTTRTITMGTISKTKYIAIPTIITKTKTMTCSVPHRQPWADPTCTITPTLVSAAALSTDGAATTSSPARRRDNARRVPSEREIRIAERKARLAGGKKEKRALDFPTTTITDLNTSDYPTTTVTSTAPTLVSLLLKALLSRHSLTFLLQTISITSILTVFTTSTTTSTILSGTTKLAQVTITAPTPTKTQTRYTLVTKTVATVTKHPTITVTIHTAPAQSTKVCRAKGGKMVG</sequence>
<comment type="caution">
    <text evidence="3">The sequence shown here is derived from an EMBL/GenBank/DDBJ whole genome shotgun (WGS) entry which is preliminary data.</text>
</comment>
<feature type="region of interest" description="Disordered" evidence="1">
    <location>
        <begin position="203"/>
        <end position="224"/>
    </location>
</feature>
<evidence type="ECO:0000313" key="3">
    <source>
        <dbReference type="EMBL" id="KAK5706207.1"/>
    </source>
</evidence>
<dbReference type="Proteomes" id="UP001310594">
    <property type="component" value="Unassembled WGS sequence"/>
</dbReference>
<evidence type="ECO:0000313" key="4">
    <source>
        <dbReference type="Proteomes" id="UP001310594"/>
    </source>
</evidence>
<evidence type="ECO:0000256" key="1">
    <source>
        <dbReference type="SAM" id="MobiDB-lite"/>
    </source>
</evidence>
<keyword evidence="2" id="KW-0732">Signal</keyword>
<evidence type="ECO:0000256" key="2">
    <source>
        <dbReference type="SAM" id="SignalP"/>
    </source>
</evidence>
<gene>
    <name evidence="3" type="ORF">LTR97_001194</name>
</gene>
<reference evidence="3" key="1">
    <citation type="submission" date="2023-08" db="EMBL/GenBank/DDBJ databases">
        <title>Black Yeasts Isolated from many extreme environments.</title>
        <authorList>
            <person name="Coleine C."/>
            <person name="Stajich J.E."/>
            <person name="Selbmann L."/>
        </authorList>
    </citation>
    <scope>NUCLEOTIDE SEQUENCE</scope>
    <source>
        <strain evidence="3">CCFEE 5810</strain>
    </source>
</reference>
<feature type="compositionally biased region" description="Basic and acidic residues" evidence="1">
    <location>
        <begin position="214"/>
        <end position="224"/>
    </location>
</feature>